<evidence type="ECO:0000256" key="3">
    <source>
        <dbReference type="ARBA" id="ARBA00005621"/>
    </source>
</evidence>
<dbReference type="SMART" id="SM01388">
    <property type="entry name" value="Mob1_phocein"/>
    <property type="match status" value="1"/>
</dbReference>
<comment type="function">
    <text evidence="9">Required for the normal morphogenesis of a variety of polarized outgrowths including epidermal hairs, bristles, arista laterals, and dendrites.</text>
</comment>
<feature type="region of interest" description="Disordered" evidence="15">
    <location>
        <begin position="73"/>
        <end position="93"/>
    </location>
</feature>
<reference evidence="17" key="1">
    <citation type="submission" date="2025-08" db="UniProtKB">
        <authorList>
            <consortium name="RefSeq"/>
        </authorList>
    </citation>
    <scope>IDENTIFICATION</scope>
    <source>
        <tissue evidence="17">Whole body pupa</tissue>
    </source>
</reference>
<feature type="binding site" evidence="14">
    <location>
        <position position="212"/>
    </location>
    <ligand>
        <name>Zn(2+)</name>
        <dbReference type="ChEBI" id="CHEBI:29105"/>
    </ligand>
</feature>
<evidence type="ECO:0000256" key="11">
    <source>
        <dbReference type="ARBA" id="ARBA00073707"/>
    </source>
</evidence>
<gene>
    <name evidence="17" type="primary">LOC119631348</name>
</gene>
<evidence type="ECO:0000256" key="5">
    <source>
        <dbReference type="ARBA" id="ARBA00022495"/>
    </source>
</evidence>
<dbReference type="SUPFAM" id="SSF101152">
    <property type="entry name" value="Mob1/phocein"/>
    <property type="match status" value="1"/>
</dbReference>
<name>A0A8U0W2I4_9MUSC</name>
<comment type="similarity">
    <text evidence="3">Belongs to the MOB1/phocein family.</text>
</comment>
<feature type="region of interest" description="Disordered" evidence="15">
    <location>
        <begin position="502"/>
        <end position="523"/>
    </location>
</feature>
<keyword evidence="16" id="KW-1185">Reference proteome</keyword>
<keyword evidence="4" id="KW-0963">Cytoplasm</keyword>
<dbReference type="Pfam" id="PF03637">
    <property type="entry name" value="Mob1_phocein"/>
    <property type="match status" value="1"/>
</dbReference>
<dbReference type="FunFam" id="1.20.140.30:FF:000003">
    <property type="entry name" value="MOB kinase activator 2"/>
    <property type="match status" value="1"/>
</dbReference>
<keyword evidence="7 14" id="KW-0862">Zinc</keyword>
<feature type="compositionally biased region" description="Low complexity" evidence="15">
    <location>
        <begin position="73"/>
        <end position="91"/>
    </location>
</feature>
<dbReference type="Proteomes" id="UP000092443">
    <property type="component" value="Unplaced"/>
</dbReference>
<evidence type="ECO:0000313" key="16">
    <source>
        <dbReference type="Proteomes" id="UP000092443"/>
    </source>
</evidence>
<proteinExistence type="inferred from homology"/>
<feature type="binding site" evidence="14">
    <location>
        <position position="217"/>
    </location>
    <ligand>
        <name>Zn(2+)</name>
        <dbReference type="ChEBI" id="CHEBI:29105"/>
    </ligand>
</feature>
<dbReference type="GO" id="GO:0046872">
    <property type="term" value="F:metal ion binding"/>
    <property type="evidence" value="ECO:0007669"/>
    <property type="project" value="UniProtKB-KW"/>
</dbReference>
<evidence type="ECO:0000256" key="1">
    <source>
        <dbReference type="ARBA" id="ARBA00004123"/>
    </source>
</evidence>
<evidence type="ECO:0000313" key="17">
    <source>
        <dbReference type="RefSeq" id="XP_037879396.1"/>
    </source>
</evidence>
<evidence type="ECO:0000256" key="12">
    <source>
        <dbReference type="ARBA" id="ARBA00076474"/>
    </source>
</evidence>
<keyword evidence="6 14" id="KW-0479">Metal-binding</keyword>
<evidence type="ECO:0000256" key="8">
    <source>
        <dbReference type="ARBA" id="ARBA00023242"/>
    </source>
</evidence>
<feature type="compositionally biased region" description="Polar residues" evidence="15">
    <location>
        <begin position="348"/>
        <end position="367"/>
    </location>
</feature>
<evidence type="ECO:0000256" key="10">
    <source>
        <dbReference type="ARBA" id="ARBA00065846"/>
    </source>
</evidence>
<evidence type="ECO:0000256" key="6">
    <source>
        <dbReference type="ARBA" id="ARBA00022723"/>
    </source>
</evidence>
<feature type="binding site" evidence="14">
    <location>
        <position position="292"/>
    </location>
    <ligand>
        <name>Zn(2+)</name>
        <dbReference type="ChEBI" id="CHEBI:29105"/>
    </ligand>
</feature>
<dbReference type="GO" id="GO:0005634">
    <property type="term" value="C:nucleus"/>
    <property type="evidence" value="ECO:0007669"/>
    <property type="project" value="UniProtKB-SubCell"/>
</dbReference>
<evidence type="ECO:0000256" key="13">
    <source>
        <dbReference type="ARBA" id="ARBA00083426"/>
    </source>
</evidence>
<evidence type="ECO:0000256" key="2">
    <source>
        <dbReference type="ARBA" id="ARBA00004496"/>
    </source>
</evidence>
<keyword evidence="5" id="KW-0691">RNA editing</keyword>
<dbReference type="Gene3D" id="1.20.140.30">
    <property type="entry name" value="MOB kinase activator"/>
    <property type="match status" value="1"/>
</dbReference>
<dbReference type="InterPro" id="IPR005301">
    <property type="entry name" value="MOB_kinase_act_fam"/>
</dbReference>
<dbReference type="AlphaFoldDB" id="A0A8U0W2I4"/>
<dbReference type="InterPro" id="IPR036703">
    <property type="entry name" value="MOB_kinase_act_sf"/>
</dbReference>
<protein>
    <recommendedName>
        <fullName evidence="11">MOB kinase activator-like 2</fullName>
    </recommendedName>
    <alternativeName>
        <fullName evidence="12">Mob as tumor suppressor protein 2</fullName>
    </alternativeName>
    <alternativeName>
        <fullName evidence="13">Mps one binder kinase activator-like 2</fullName>
    </alternativeName>
</protein>
<evidence type="ECO:0000256" key="9">
    <source>
        <dbReference type="ARBA" id="ARBA00055027"/>
    </source>
</evidence>
<feature type="compositionally biased region" description="Basic residues" evidence="15">
    <location>
        <begin position="507"/>
        <end position="523"/>
    </location>
</feature>
<feature type="binding site" evidence="14">
    <location>
        <position position="297"/>
    </location>
    <ligand>
        <name>Zn(2+)</name>
        <dbReference type="ChEBI" id="CHEBI:29105"/>
    </ligand>
</feature>
<dbReference type="RefSeq" id="XP_037879396.1">
    <property type="nucleotide sequence ID" value="XM_038023468.1"/>
</dbReference>
<organism evidence="16 17">
    <name type="scientific">Glossina fuscipes</name>
    <dbReference type="NCBI Taxonomy" id="7396"/>
    <lineage>
        <taxon>Eukaryota</taxon>
        <taxon>Metazoa</taxon>
        <taxon>Ecdysozoa</taxon>
        <taxon>Arthropoda</taxon>
        <taxon>Hexapoda</taxon>
        <taxon>Insecta</taxon>
        <taxon>Pterygota</taxon>
        <taxon>Neoptera</taxon>
        <taxon>Endopterygota</taxon>
        <taxon>Diptera</taxon>
        <taxon>Brachycera</taxon>
        <taxon>Muscomorpha</taxon>
        <taxon>Hippoboscoidea</taxon>
        <taxon>Glossinidae</taxon>
        <taxon>Glossina</taxon>
    </lineage>
</organism>
<keyword evidence="8" id="KW-0539">Nucleus</keyword>
<accession>A0A8U0W2I4</accession>
<feature type="region of interest" description="Disordered" evidence="15">
    <location>
        <begin position="348"/>
        <end position="369"/>
    </location>
</feature>
<evidence type="ECO:0000256" key="4">
    <source>
        <dbReference type="ARBA" id="ARBA00022490"/>
    </source>
</evidence>
<dbReference type="GO" id="GO:0005737">
    <property type="term" value="C:cytoplasm"/>
    <property type="evidence" value="ECO:0007669"/>
    <property type="project" value="UniProtKB-SubCell"/>
</dbReference>
<comment type="subunit">
    <text evidence="10">Interacts with and activates trc, also interacts with wts.</text>
</comment>
<dbReference type="GeneID" id="119631348"/>
<evidence type="ECO:0000256" key="7">
    <source>
        <dbReference type="ARBA" id="ARBA00022833"/>
    </source>
</evidence>
<evidence type="ECO:0000256" key="15">
    <source>
        <dbReference type="SAM" id="MobiDB-lite"/>
    </source>
</evidence>
<sequence length="553" mass="59595">MCCCCCPGIMKLSSATSVENSVTSLSLSSPSPSPSSSSYRYWNALTSMGGVLTSFTSSSSSIAATANTAAAYTNRSNNNNNNNSNIAPLSSTNKSNDVSPISCVQVRHHQQQYSTQHQPYNNANHHYSLMSYMLFNGFHIKARRKERDGDQNSTDTKLYLEESVLERKLPEADLKALVDLPAGLDYNEWLASHTLALFEHVNLVYGTISEFCTPSGCADMTGPGNRTYLWFDEKGKKTRVAAPQYIDYVMTFTQKTVSDESIFPTKYANEFPSSFESIARKILRLQFHVIAHLYAAHFREIALLGLHTHLNLTFAHLTALHRRFNLIDEKETDVLRDLEVALRLTDDTNSSSTTQVDHETASASESGAKTAEDVNLTTVQHNNIAPAGVAASLIDSNVTATLPICTQPEAAMKTQQQPFGGVAGGGGLMGGILGDLSTGEFGYCTSAVPASSSSNSSPSCTSHNACNATADQCGGTSSSMSITANGNNGAGAGALYLNFHNSNNNNNHHHHHHNNHIPHHIHHQNHYAQNSGLIQCNASNAPSSVATTSTTTA</sequence>
<comment type="subcellular location">
    <subcellularLocation>
        <location evidence="2">Cytoplasm</location>
    </subcellularLocation>
    <subcellularLocation>
        <location evidence="1">Nucleus</location>
    </subcellularLocation>
</comment>
<dbReference type="PANTHER" id="PTHR22599">
    <property type="entry name" value="MPS ONE BINDER KINASE ACTIVATOR-LIKE MOB"/>
    <property type="match status" value="1"/>
</dbReference>
<evidence type="ECO:0000256" key="14">
    <source>
        <dbReference type="PIRSR" id="PIRSR605301-1"/>
    </source>
</evidence>